<proteinExistence type="predicted"/>
<dbReference type="Proteomes" id="UP000198942">
    <property type="component" value="Unassembled WGS sequence"/>
</dbReference>
<evidence type="ECO:0000313" key="4">
    <source>
        <dbReference type="Proteomes" id="UP000198942"/>
    </source>
</evidence>
<dbReference type="STRING" id="551995.SAMN05192574_10978"/>
<feature type="compositionally biased region" description="Low complexity" evidence="1">
    <location>
        <begin position="537"/>
        <end position="548"/>
    </location>
</feature>
<evidence type="ECO:0008006" key="5">
    <source>
        <dbReference type="Google" id="ProtNLM"/>
    </source>
</evidence>
<feature type="chain" id="PRO_5011503075" description="YXWGXW repeat-containing protein" evidence="2">
    <location>
        <begin position="28"/>
        <end position="558"/>
    </location>
</feature>
<name>A0A1H8QP25_9SPHI</name>
<feature type="compositionally biased region" description="Polar residues" evidence="1">
    <location>
        <begin position="317"/>
        <end position="328"/>
    </location>
</feature>
<accession>A0A1H8QP25</accession>
<reference evidence="4" key="1">
    <citation type="submission" date="2016-10" db="EMBL/GenBank/DDBJ databases">
        <authorList>
            <person name="Varghese N."/>
            <person name="Submissions S."/>
        </authorList>
    </citation>
    <scope>NUCLEOTIDE SEQUENCE [LARGE SCALE GENOMIC DNA]</scope>
    <source>
        <strain evidence="4">Gh-48</strain>
    </source>
</reference>
<evidence type="ECO:0000256" key="1">
    <source>
        <dbReference type="SAM" id="MobiDB-lite"/>
    </source>
</evidence>
<keyword evidence="4" id="KW-1185">Reference proteome</keyword>
<dbReference type="InterPro" id="IPR046535">
    <property type="entry name" value="DUF6600"/>
</dbReference>
<dbReference type="OrthoDB" id="5485224at2"/>
<feature type="region of interest" description="Disordered" evidence="1">
    <location>
        <begin position="296"/>
        <end position="405"/>
    </location>
</feature>
<sequence length="558" mass="66535">MKFINKICGISLIAFLIMLAAPNISKAQEGGYVSDQEFYDELDPYGTWVSDPQYGNVWVPDAGDDFRPYATRGHWVVTDYGNTWVSDYEWGWAPFHYGRWRYDNYYGWEWIPGHEWAPAWVSWRHGGGYYGWAPLQPGISISISFGNSYNVPDNYWVCAPQAYINRPNIYNYYVPRTRVVNIIHQTTIINNTYVNNNRTYVTGPRINEIRQVTNNRNVRVYNITNVNRPNGGGRVVNNTVNIYRPEIRKAPDARPARVVNAAAYRQQNPNNGIANRQAGNATINRNNAARLREVARNEKPDNKIVQVNHASPAARPNQANGARQNQPNARPGDNQAQRQQQAQQRQQQQQAQRQQQADQRQNDQNQRQQQQQAQRQQQLQQRQQEQQVKSQQQNRSQAQQEQQAQRQQQAQQRQQQQEQRQQQLQQRQQQQQAQRQQQEQQRQQQQQAQRQQQEQQRQQQQQQQQAQRQQQQQAQRQQQEQQRQQQQQAQRQQQEQQRQQQQQAQRQQQEQQRQQQQQQQQAQRQQQQAQRQQQQQAQRQQQEQQRQQQQRERRPENR</sequence>
<dbReference type="RefSeq" id="WP_143065261.1">
    <property type="nucleotide sequence ID" value="NZ_FOCL01000009.1"/>
</dbReference>
<gene>
    <name evidence="3" type="ORF">SAMN05192574_10978</name>
</gene>
<dbReference type="EMBL" id="FOCL01000009">
    <property type="protein sequence ID" value="SEO55786.1"/>
    <property type="molecule type" value="Genomic_DNA"/>
</dbReference>
<protein>
    <recommendedName>
        <fullName evidence="5">YXWGXW repeat-containing protein</fullName>
    </recommendedName>
</protein>
<feature type="compositionally biased region" description="Low complexity" evidence="1">
    <location>
        <begin position="335"/>
        <end position="405"/>
    </location>
</feature>
<evidence type="ECO:0000313" key="3">
    <source>
        <dbReference type="EMBL" id="SEO55786.1"/>
    </source>
</evidence>
<dbReference type="Pfam" id="PF20245">
    <property type="entry name" value="DUF6600"/>
    <property type="match status" value="1"/>
</dbReference>
<evidence type="ECO:0000256" key="2">
    <source>
        <dbReference type="SAM" id="SignalP"/>
    </source>
</evidence>
<feature type="region of interest" description="Disordered" evidence="1">
    <location>
        <begin position="537"/>
        <end position="558"/>
    </location>
</feature>
<dbReference type="AlphaFoldDB" id="A0A1H8QP25"/>
<keyword evidence="2" id="KW-0732">Signal</keyword>
<feature type="signal peptide" evidence="2">
    <location>
        <begin position="1"/>
        <end position="27"/>
    </location>
</feature>
<organism evidence="3 4">
    <name type="scientific">Mucilaginibacter gossypiicola</name>
    <dbReference type="NCBI Taxonomy" id="551995"/>
    <lineage>
        <taxon>Bacteria</taxon>
        <taxon>Pseudomonadati</taxon>
        <taxon>Bacteroidota</taxon>
        <taxon>Sphingobacteriia</taxon>
        <taxon>Sphingobacteriales</taxon>
        <taxon>Sphingobacteriaceae</taxon>
        <taxon>Mucilaginibacter</taxon>
    </lineage>
</organism>
<feature type="compositionally biased region" description="Basic and acidic residues" evidence="1">
    <location>
        <begin position="549"/>
        <end position="558"/>
    </location>
</feature>